<dbReference type="Proteomes" id="UP000198806">
    <property type="component" value="Unassembled WGS sequence"/>
</dbReference>
<evidence type="ECO:0000313" key="4">
    <source>
        <dbReference type="EMBL" id="SFO10614.1"/>
    </source>
</evidence>
<evidence type="ECO:0000259" key="3">
    <source>
        <dbReference type="SMART" id="SM00635"/>
    </source>
</evidence>
<feature type="domain" description="BIG2" evidence="3">
    <location>
        <begin position="37"/>
        <end position="110"/>
    </location>
</feature>
<feature type="chain" id="PRO_5038390583" evidence="2">
    <location>
        <begin position="26"/>
        <end position="794"/>
    </location>
</feature>
<evidence type="ECO:0000256" key="2">
    <source>
        <dbReference type="SAM" id="SignalP"/>
    </source>
</evidence>
<reference evidence="4 5" key="1">
    <citation type="submission" date="2016-10" db="EMBL/GenBank/DDBJ databases">
        <authorList>
            <person name="de Groot N.N."/>
        </authorList>
    </citation>
    <scope>NUCLEOTIDE SEQUENCE [LARGE SCALE GENOMIC DNA]</scope>
    <source>
        <strain evidence="4 5">DSM 1283</strain>
    </source>
</reference>
<dbReference type="InterPro" id="IPR014755">
    <property type="entry name" value="Cu-Rt/internalin_Ig-like"/>
</dbReference>
<dbReference type="SUPFAM" id="SSF49373">
    <property type="entry name" value="Invasin/intimin cell-adhesion fragments"/>
    <property type="match status" value="3"/>
</dbReference>
<dbReference type="SMART" id="SM00635">
    <property type="entry name" value="BID_2"/>
    <property type="match status" value="3"/>
</dbReference>
<feature type="domain" description="BIG2" evidence="3">
    <location>
        <begin position="121"/>
        <end position="198"/>
    </location>
</feature>
<proteinExistence type="predicted"/>
<dbReference type="OrthoDB" id="2018824at2"/>
<dbReference type="Gene3D" id="2.60.40.1220">
    <property type="match status" value="1"/>
</dbReference>
<keyword evidence="1 2" id="KW-0732">Signal</keyword>
<dbReference type="InterPro" id="IPR003343">
    <property type="entry name" value="Big_2"/>
</dbReference>
<dbReference type="EMBL" id="FOWD01000009">
    <property type="protein sequence ID" value="SFO10614.1"/>
    <property type="molecule type" value="Genomic_DNA"/>
</dbReference>
<dbReference type="AlphaFoldDB" id="A0A1I5EGJ9"/>
<protein>
    <submittedName>
        <fullName evidence="4">Ig-like domain (Group 2)</fullName>
    </submittedName>
</protein>
<evidence type="ECO:0000313" key="5">
    <source>
        <dbReference type="Proteomes" id="UP000198806"/>
    </source>
</evidence>
<keyword evidence="5" id="KW-1185">Reference proteome</keyword>
<evidence type="ECO:0000256" key="1">
    <source>
        <dbReference type="ARBA" id="ARBA00022729"/>
    </source>
</evidence>
<dbReference type="RefSeq" id="WP_091685605.1">
    <property type="nucleotide sequence ID" value="NZ_BAABFM010000073.1"/>
</dbReference>
<feature type="signal peptide" evidence="2">
    <location>
        <begin position="1"/>
        <end position="25"/>
    </location>
</feature>
<sequence length="794" mass="86014">MKKNFFKKLASGLALAMVVTSFAPAAPAFAAAATKIVEQGGKTAPQTVYVGKKVDYSLNNVYKTNTYKWFTSNAKIAKITQTGGIVTPVAPGKATIKVNAYKKSTGKLIKAFKLDLDVKLRATSVSIGAEDFELAVGEKKDLDAVKTPANSTDTLRYFSSDEKVATVDTKTGIVTAVAAGEATIKVASKGAWFTANNSKYNKYDEVKVTVVDGLLSVKQTAANKLSLTFSKDVSETLKASDFAIEEVSTHSVQAVKGLSFSNDGKTVTLETYLSFADKKEYKLTYDEKAFNFTASVGEVASIALKTTKVVFGEETKVEYTLFDANGIDITSIIDASRVTMDVDTKTGYSTDDGKITLYNKGDIANVTLTYHTWTYKDGEEVTVSVKGTIVAVDASEITFGTYEKYTIAKDEPANWDKVTPNTRIALDDYGYRIFVRVKGSNDEYVNNDDIKYSSSNGDVLAVDADGKLYPIKKGSVYVIATTGKTSWTLPVTVSDKRTVASIAVDKGSVTVSNSDKVTGGDKARIEVTVNDQYGVKIPDAEILVTPQNSKLTPPSHRVEGTTIIFNGLGADAGTHAFTIEAGNKRYGVTVRVLEVNDKASTTYQPLLSTNNLDTVIYEDTKLDSKNITISVGKYKGNVLHSYMEMKDVTVYKPNGDVLVTGAGIETLTVETTPQVSGQAIKKLPTGRYKVVAKFDNEITNKVDEKTSYFTIRDTQVLPTVKVEKLTIDTIGTPLDAAVETLKVRDANGNELPIQSAKGKVLTNQVLIENVTVINKVGDHEIETTLTLNKPFYLK</sequence>
<accession>A0A1I5EGJ9</accession>
<gene>
    <name evidence="4" type="ORF">SAMN04489757_10951</name>
</gene>
<name>A0A1I5EGJ9_9FIRM</name>
<dbReference type="Pfam" id="PF02368">
    <property type="entry name" value="Big_2"/>
    <property type="match status" value="1"/>
</dbReference>
<dbReference type="Gene3D" id="2.60.40.1080">
    <property type="match status" value="3"/>
</dbReference>
<organism evidence="4 5">
    <name type="scientific">Anaerocolumna aminovalerica</name>
    <dbReference type="NCBI Taxonomy" id="1527"/>
    <lineage>
        <taxon>Bacteria</taxon>
        <taxon>Bacillati</taxon>
        <taxon>Bacillota</taxon>
        <taxon>Clostridia</taxon>
        <taxon>Lachnospirales</taxon>
        <taxon>Lachnospiraceae</taxon>
        <taxon>Anaerocolumna</taxon>
    </lineage>
</organism>
<dbReference type="InterPro" id="IPR008964">
    <property type="entry name" value="Invasin/intimin_cell_adhesion"/>
</dbReference>
<dbReference type="STRING" id="1527.SAMN04489757_10951"/>
<feature type="domain" description="BIG2" evidence="3">
    <location>
        <begin position="420"/>
        <end position="492"/>
    </location>
</feature>